<proteinExistence type="predicted"/>
<reference evidence="2" key="1">
    <citation type="submission" date="2023-02" db="EMBL/GenBank/DDBJ databases">
        <title>Genome of toxic invasive species Heracleum sosnowskyi carries increased number of genes despite the absence of recent whole-genome duplications.</title>
        <authorList>
            <person name="Schelkunov M."/>
            <person name="Shtratnikova V."/>
            <person name="Makarenko M."/>
            <person name="Klepikova A."/>
            <person name="Omelchenko D."/>
            <person name="Novikova G."/>
            <person name="Obukhova E."/>
            <person name="Bogdanov V."/>
            <person name="Penin A."/>
            <person name="Logacheva M."/>
        </authorList>
    </citation>
    <scope>NUCLEOTIDE SEQUENCE</scope>
    <source>
        <strain evidence="2">Hsosn_3</strain>
        <tissue evidence="2">Leaf</tissue>
    </source>
</reference>
<feature type="compositionally biased region" description="Polar residues" evidence="1">
    <location>
        <begin position="182"/>
        <end position="204"/>
    </location>
</feature>
<comment type="caution">
    <text evidence="2">The sequence shown here is derived from an EMBL/GenBank/DDBJ whole genome shotgun (WGS) entry which is preliminary data.</text>
</comment>
<gene>
    <name evidence="2" type="ORF">POM88_040697</name>
</gene>
<feature type="region of interest" description="Disordered" evidence="1">
    <location>
        <begin position="182"/>
        <end position="277"/>
    </location>
</feature>
<feature type="compositionally biased region" description="Polar residues" evidence="1">
    <location>
        <begin position="140"/>
        <end position="155"/>
    </location>
</feature>
<dbReference type="Proteomes" id="UP001237642">
    <property type="component" value="Unassembled WGS sequence"/>
</dbReference>
<feature type="region of interest" description="Disordered" evidence="1">
    <location>
        <begin position="1"/>
        <end position="22"/>
    </location>
</feature>
<dbReference type="EMBL" id="JAUIZM010000009">
    <property type="protein sequence ID" value="KAK1365136.1"/>
    <property type="molecule type" value="Genomic_DNA"/>
</dbReference>
<organism evidence="2 3">
    <name type="scientific">Heracleum sosnowskyi</name>
    <dbReference type="NCBI Taxonomy" id="360622"/>
    <lineage>
        <taxon>Eukaryota</taxon>
        <taxon>Viridiplantae</taxon>
        <taxon>Streptophyta</taxon>
        <taxon>Embryophyta</taxon>
        <taxon>Tracheophyta</taxon>
        <taxon>Spermatophyta</taxon>
        <taxon>Magnoliopsida</taxon>
        <taxon>eudicotyledons</taxon>
        <taxon>Gunneridae</taxon>
        <taxon>Pentapetalae</taxon>
        <taxon>asterids</taxon>
        <taxon>campanulids</taxon>
        <taxon>Apiales</taxon>
        <taxon>Apiaceae</taxon>
        <taxon>Apioideae</taxon>
        <taxon>apioid superclade</taxon>
        <taxon>Tordylieae</taxon>
        <taxon>Tordyliinae</taxon>
        <taxon>Heracleum</taxon>
    </lineage>
</organism>
<evidence type="ECO:0000313" key="3">
    <source>
        <dbReference type="Proteomes" id="UP001237642"/>
    </source>
</evidence>
<feature type="region of interest" description="Disordered" evidence="1">
    <location>
        <begin position="78"/>
        <end position="158"/>
    </location>
</feature>
<keyword evidence="3" id="KW-1185">Reference proteome</keyword>
<reference evidence="2" key="2">
    <citation type="submission" date="2023-05" db="EMBL/GenBank/DDBJ databases">
        <authorList>
            <person name="Schelkunov M.I."/>
        </authorList>
    </citation>
    <scope>NUCLEOTIDE SEQUENCE</scope>
    <source>
        <strain evidence="2">Hsosn_3</strain>
        <tissue evidence="2">Leaf</tissue>
    </source>
</reference>
<name>A0AAD8HDM9_9APIA</name>
<feature type="compositionally biased region" description="Polar residues" evidence="1">
    <location>
        <begin position="223"/>
        <end position="268"/>
    </location>
</feature>
<sequence length="312" mass="33547">MTGKSETSSKVKSSNYDLAANDMPGNLITQTQLKVRSTLLAADDVGGINKIYSSLIREERLRMGTKPNSERTDVMSFAVQSGGGNMSRNEPRLESKEASQWWPDRSKAPGRGSGRGRGSQRSAPFTRQGRGSFNAPRANVASNSIHPSATASTSKPALGDLEKSGLLGLTEDQWQLLKATFQEQTPTTSSMTEESRTPSSTEWPSINEAGNELPHSENPVLSDPSNTACENENEATCGTSDEVTGDSTDRGGSNSSVDPNIDNGSSQLGRGHRHKQPSVLLRDFVTHTETEDGLKFPCGKNKVLAYNDDAVI</sequence>
<feature type="compositionally biased region" description="Polar residues" evidence="1">
    <location>
        <begin position="1"/>
        <end position="16"/>
    </location>
</feature>
<evidence type="ECO:0000313" key="2">
    <source>
        <dbReference type="EMBL" id="KAK1365136.1"/>
    </source>
</evidence>
<protein>
    <submittedName>
        <fullName evidence="2">Uncharacterized protein</fullName>
    </submittedName>
</protein>
<accession>A0AAD8HDM9</accession>
<dbReference type="AlphaFoldDB" id="A0AAD8HDM9"/>
<evidence type="ECO:0000256" key="1">
    <source>
        <dbReference type="SAM" id="MobiDB-lite"/>
    </source>
</evidence>